<organism evidence="5 6">
    <name type="scientific">Amphritea atlantica</name>
    <dbReference type="NCBI Taxonomy" id="355243"/>
    <lineage>
        <taxon>Bacteria</taxon>
        <taxon>Pseudomonadati</taxon>
        <taxon>Pseudomonadota</taxon>
        <taxon>Gammaproteobacteria</taxon>
        <taxon>Oceanospirillales</taxon>
        <taxon>Oceanospirillaceae</taxon>
        <taxon>Amphritea</taxon>
    </lineage>
</organism>
<dbReference type="PANTHER" id="PTHR10272">
    <property type="entry name" value="PLATELET-ACTIVATING FACTOR ACETYLHYDROLASE"/>
    <property type="match status" value="1"/>
</dbReference>
<keyword evidence="6" id="KW-1185">Reference proteome</keyword>
<dbReference type="EMBL" id="FOGB01000001">
    <property type="protein sequence ID" value="SEQ12997.1"/>
    <property type="molecule type" value="Genomic_DNA"/>
</dbReference>
<dbReference type="PIRSF" id="PIRSF031982">
    <property type="entry name" value="UCP031982_abhydr"/>
    <property type="match status" value="1"/>
</dbReference>
<keyword evidence="3" id="KW-0443">Lipid metabolism</keyword>
<dbReference type="GO" id="GO:0016042">
    <property type="term" value="P:lipid catabolic process"/>
    <property type="evidence" value="ECO:0007669"/>
    <property type="project" value="UniProtKB-KW"/>
</dbReference>
<keyword evidence="1 5" id="KW-0378">Hydrolase</keyword>
<protein>
    <submittedName>
        <fullName evidence="5">Predicted dienelactone hydrolase</fullName>
    </submittedName>
</protein>
<dbReference type="AlphaFoldDB" id="A0A1H9DI65"/>
<dbReference type="PANTHER" id="PTHR10272:SF0">
    <property type="entry name" value="PLATELET-ACTIVATING FACTOR ACETYLHYDROLASE"/>
    <property type="match status" value="1"/>
</dbReference>
<feature type="domain" description="AB hydrolase-1" evidence="4">
    <location>
        <begin position="64"/>
        <end position="272"/>
    </location>
</feature>
<evidence type="ECO:0000256" key="3">
    <source>
        <dbReference type="ARBA" id="ARBA00023098"/>
    </source>
</evidence>
<sequence>MAQADEWNVGFNILQVSDPELDYDIDVAVWYPTLERAKAETVGPATLNVARGARPITSTHGLILISHGFSGSFLGHNDTAQFLARQGFVVATPTHPDLPGLKSGKPAFDPLVVRPRHLRLISDRLLNHPQFKAGFLQPRVGVIGYSLGGYTALAASGVQPDPSGLTAYCSAVINDALLCSPEATQRFATIADQLPQQKIDQLAAIVLLAPAYGPLFSEQSLAELDIPVRLFSAEKDQELDNRYNAQHFEKFLGNTSANEVIKDAGHFVFMAPCPEALKHAVPFLCEDSKNVDRVSVHQKLNETIGHFFARVFGQQKTDA</sequence>
<evidence type="ECO:0000256" key="2">
    <source>
        <dbReference type="ARBA" id="ARBA00022963"/>
    </source>
</evidence>
<dbReference type="InterPro" id="IPR029058">
    <property type="entry name" value="AB_hydrolase_fold"/>
</dbReference>
<dbReference type="InterPro" id="IPR016986">
    <property type="entry name" value="UCP031982_abhydr"/>
</dbReference>
<keyword evidence="2" id="KW-0442">Lipid degradation</keyword>
<evidence type="ECO:0000256" key="1">
    <source>
        <dbReference type="ARBA" id="ARBA00022801"/>
    </source>
</evidence>
<evidence type="ECO:0000313" key="5">
    <source>
        <dbReference type="EMBL" id="SEQ12997.1"/>
    </source>
</evidence>
<evidence type="ECO:0000259" key="4">
    <source>
        <dbReference type="Pfam" id="PF12697"/>
    </source>
</evidence>
<dbReference type="RefSeq" id="WP_175483419.1">
    <property type="nucleotide sequence ID" value="NZ_AP025284.1"/>
</dbReference>
<name>A0A1H9DI65_9GAMM</name>
<reference evidence="6" key="1">
    <citation type="submission" date="2016-10" db="EMBL/GenBank/DDBJ databases">
        <authorList>
            <person name="Varghese N."/>
            <person name="Submissions S."/>
        </authorList>
    </citation>
    <scope>NUCLEOTIDE SEQUENCE [LARGE SCALE GENOMIC DNA]</scope>
    <source>
        <strain evidence="6">DSM 18887</strain>
    </source>
</reference>
<gene>
    <name evidence="5" type="ORF">SAMN03080615_00559</name>
</gene>
<dbReference type="Gene3D" id="3.40.50.1820">
    <property type="entry name" value="alpha/beta hydrolase"/>
    <property type="match status" value="1"/>
</dbReference>
<dbReference type="SUPFAM" id="SSF53474">
    <property type="entry name" value="alpha/beta-Hydrolases"/>
    <property type="match status" value="1"/>
</dbReference>
<dbReference type="Pfam" id="PF12697">
    <property type="entry name" value="Abhydrolase_6"/>
    <property type="match status" value="1"/>
</dbReference>
<evidence type="ECO:0000313" key="6">
    <source>
        <dbReference type="Proteomes" id="UP000198749"/>
    </source>
</evidence>
<dbReference type="InterPro" id="IPR000073">
    <property type="entry name" value="AB_hydrolase_1"/>
</dbReference>
<dbReference type="GO" id="GO:0003847">
    <property type="term" value="F:1-alkyl-2-acetylglycerophosphocholine esterase activity"/>
    <property type="evidence" value="ECO:0007669"/>
    <property type="project" value="TreeGrafter"/>
</dbReference>
<dbReference type="Proteomes" id="UP000198749">
    <property type="component" value="Unassembled WGS sequence"/>
</dbReference>
<proteinExistence type="predicted"/>
<accession>A0A1H9DI65</accession>